<dbReference type="PANTHER" id="PTHR43355:SF2">
    <property type="entry name" value="FLAVIN REDUCTASE (NADPH)"/>
    <property type="match status" value="1"/>
</dbReference>
<gene>
    <name evidence="2" type="ORF">DFR76_101604</name>
</gene>
<dbReference type="InterPro" id="IPR016040">
    <property type="entry name" value="NAD(P)-bd_dom"/>
</dbReference>
<comment type="caution">
    <text evidence="2">The sequence shown here is derived from an EMBL/GenBank/DDBJ whole genome shotgun (WGS) entry which is preliminary data.</text>
</comment>
<feature type="domain" description="NAD(P)-binding" evidence="1">
    <location>
        <begin position="7"/>
        <end position="198"/>
    </location>
</feature>
<evidence type="ECO:0000259" key="1">
    <source>
        <dbReference type="Pfam" id="PF13460"/>
    </source>
</evidence>
<dbReference type="Gene3D" id="3.40.50.720">
    <property type="entry name" value="NAD(P)-binding Rossmann-like Domain"/>
    <property type="match status" value="1"/>
</dbReference>
<accession>A0A370IEA6</accession>
<dbReference type="STRING" id="1210086.GCA_001613105_00458"/>
<evidence type="ECO:0000313" key="3">
    <source>
        <dbReference type="Proteomes" id="UP000254869"/>
    </source>
</evidence>
<dbReference type="SUPFAM" id="SSF51735">
    <property type="entry name" value="NAD(P)-binding Rossmann-fold domains"/>
    <property type="match status" value="1"/>
</dbReference>
<organism evidence="2 3">
    <name type="scientific">Nocardia pseudobrasiliensis</name>
    <dbReference type="NCBI Taxonomy" id="45979"/>
    <lineage>
        <taxon>Bacteria</taxon>
        <taxon>Bacillati</taxon>
        <taxon>Actinomycetota</taxon>
        <taxon>Actinomycetes</taxon>
        <taxon>Mycobacteriales</taxon>
        <taxon>Nocardiaceae</taxon>
        <taxon>Nocardia</taxon>
    </lineage>
</organism>
<dbReference type="RefSeq" id="WP_067990985.1">
    <property type="nucleotide sequence ID" value="NZ_QQBC01000001.1"/>
</dbReference>
<dbReference type="EMBL" id="QQBC01000001">
    <property type="protein sequence ID" value="RDI69066.1"/>
    <property type="molecule type" value="Genomic_DNA"/>
</dbReference>
<dbReference type="GO" id="GO:0004074">
    <property type="term" value="F:biliverdin reductase [NAD(P)H] activity"/>
    <property type="evidence" value="ECO:0007669"/>
    <property type="project" value="TreeGrafter"/>
</dbReference>
<name>A0A370IEA6_9NOCA</name>
<dbReference type="PANTHER" id="PTHR43355">
    <property type="entry name" value="FLAVIN REDUCTASE (NADPH)"/>
    <property type="match status" value="1"/>
</dbReference>
<dbReference type="InterPro" id="IPR051606">
    <property type="entry name" value="Polyketide_Oxido-like"/>
</dbReference>
<dbReference type="Pfam" id="PF13460">
    <property type="entry name" value="NAD_binding_10"/>
    <property type="match status" value="1"/>
</dbReference>
<keyword evidence="3" id="KW-1185">Reference proteome</keyword>
<dbReference type="AlphaFoldDB" id="A0A370IEA6"/>
<sequence length="232" mass="25418">MKLAVFGANGQTGQLVVKQAIAEGHEVTAVVRRPHEYTLSAPNLTVAKADAMDPDAVKRVVAGNEGVVSALGSQGYTKEEVTLYSKGVSNILDAMATHDVRRMSCISTTGVTFKAPPGENLFMRFIVLPMLLRMGRTAYEDNARMEKILQNSNAEWTIMRAAGLFDTDTRSNYEIRTPPTAGHYTARIDLAHALLHAVVDGQLIRRTVEVITTEGTPTIFDILRREAFGRSQ</sequence>
<proteinExistence type="predicted"/>
<dbReference type="Proteomes" id="UP000254869">
    <property type="component" value="Unassembled WGS sequence"/>
</dbReference>
<evidence type="ECO:0000313" key="2">
    <source>
        <dbReference type="EMBL" id="RDI69066.1"/>
    </source>
</evidence>
<protein>
    <submittedName>
        <fullName evidence="2">Putative NADH-flavin reductase</fullName>
    </submittedName>
</protein>
<dbReference type="InterPro" id="IPR036291">
    <property type="entry name" value="NAD(P)-bd_dom_sf"/>
</dbReference>
<dbReference type="GO" id="GO:0042602">
    <property type="term" value="F:riboflavin reductase (NADPH) activity"/>
    <property type="evidence" value="ECO:0007669"/>
    <property type="project" value="TreeGrafter"/>
</dbReference>
<reference evidence="2 3" key="1">
    <citation type="submission" date="2018-07" db="EMBL/GenBank/DDBJ databases">
        <title>Genomic Encyclopedia of Type Strains, Phase IV (KMG-IV): sequencing the most valuable type-strain genomes for metagenomic binning, comparative biology and taxonomic classification.</title>
        <authorList>
            <person name="Goeker M."/>
        </authorList>
    </citation>
    <scope>NUCLEOTIDE SEQUENCE [LARGE SCALE GENOMIC DNA]</scope>
    <source>
        <strain evidence="2 3">DSM 44290</strain>
    </source>
</reference>